<dbReference type="OrthoDB" id="9801228at2"/>
<protein>
    <recommendedName>
        <fullName evidence="3">Outer membrane protein beta-barrel domain-containing protein</fullName>
    </recommendedName>
</protein>
<proteinExistence type="predicted"/>
<sequence length="262" mass="27885">MATDHFLVRSVLIAAALLLGGCQAPSVDLMPRLMRLDLDGDFAASSSAISAATTWDELGLDDASTVFSPRADLHMGPFDVTLDYAAADFSGQGTTGAQLELDGITIAAGTAVESDFDLAVWRLTSTYDFFPTEVATVGLGVGLAALDIESSVVNISNSDRITTDEVVPLPYLALRGGMEWGNLEAQGLLGLLSLDVGDAEASYVDLDLFLRYRLLGGEDRMRVSLVLGYRYADLDAEYDDGSDRVAIETRISGPYFGGSVTF</sequence>
<accession>A0A518D0U7</accession>
<evidence type="ECO:0000313" key="1">
    <source>
        <dbReference type="EMBL" id="QDU85116.1"/>
    </source>
</evidence>
<reference evidence="1 2" key="1">
    <citation type="submission" date="2019-02" db="EMBL/GenBank/DDBJ databases">
        <title>Deep-cultivation of Planctomycetes and their phenomic and genomic characterization uncovers novel biology.</title>
        <authorList>
            <person name="Wiegand S."/>
            <person name="Jogler M."/>
            <person name="Boedeker C."/>
            <person name="Pinto D."/>
            <person name="Vollmers J."/>
            <person name="Rivas-Marin E."/>
            <person name="Kohn T."/>
            <person name="Peeters S.H."/>
            <person name="Heuer A."/>
            <person name="Rast P."/>
            <person name="Oberbeckmann S."/>
            <person name="Bunk B."/>
            <person name="Jeske O."/>
            <person name="Meyerdierks A."/>
            <person name="Storesund J.E."/>
            <person name="Kallscheuer N."/>
            <person name="Luecker S."/>
            <person name="Lage O.M."/>
            <person name="Pohl T."/>
            <person name="Merkel B.J."/>
            <person name="Hornburger P."/>
            <person name="Mueller R.-W."/>
            <person name="Bruemmer F."/>
            <person name="Labrenz M."/>
            <person name="Spormann A.M."/>
            <person name="Op den Camp H."/>
            <person name="Overmann J."/>
            <person name="Amann R."/>
            <person name="Jetten M.S.M."/>
            <person name="Mascher T."/>
            <person name="Medema M.H."/>
            <person name="Devos D.P."/>
            <person name="Kaster A.-K."/>
            <person name="Ovreas L."/>
            <person name="Rohde M."/>
            <person name="Galperin M.Y."/>
            <person name="Jogler C."/>
        </authorList>
    </citation>
    <scope>NUCLEOTIDE SEQUENCE [LARGE SCALE GENOMIC DNA]</scope>
    <source>
        <strain evidence="1 2">Pla163</strain>
    </source>
</reference>
<dbReference type="RefSeq" id="WP_145187874.1">
    <property type="nucleotide sequence ID" value="NZ_CP036290.1"/>
</dbReference>
<keyword evidence="2" id="KW-1185">Reference proteome</keyword>
<dbReference type="Proteomes" id="UP000319342">
    <property type="component" value="Chromosome"/>
</dbReference>
<gene>
    <name evidence="1" type="ORF">Pla163_22420</name>
</gene>
<name>A0A518D0U7_9BACT</name>
<organism evidence="1 2">
    <name type="scientific">Rohdeia mirabilis</name>
    <dbReference type="NCBI Taxonomy" id="2528008"/>
    <lineage>
        <taxon>Bacteria</taxon>
        <taxon>Pseudomonadati</taxon>
        <taxon>Planctomycetota</taxon>
        <taxon>Planctomycetia</taxon>
        <taxon>Planctomycetia incertae sedis</taxon>
        <taxon>Rohdeia</taxon>
    </lineage>
</organism>
<dbReference type="AlphaFoldDB" id="A0A518D0U7"/>
<evidence type="ECO:0008006" key="3">
    <source>
        <dbReference type="Google" id="ProtNLM"/>
    </source>
</evidence>
<dbReference type="EMBL" id="CP036290">
    <property type="protein sequence ID" value="QDU85116.1"/>
    <property type="molecule type" value="Genomic_DNA"/>
</dbReference>
<evidence type="ECO:0000313" key="2">
    <source>
        <dbReference type="Proteomes" id="UP000319342"/>
    </source>
</evidence>